<dbReference type="PROSITE" id="PS51553">
    <property type="entry name" value="GMPS_ATP_PPASE"/>
    <property type="match status" value="1"/>
</dbReference>
<organism evidence="14">
    <name type="scientific">Candidatus Methanogaster sp. ANME-2c ERB4</name>
    <dbReference type="NCBI Taxonomy" id="2759911"/>
    <lineage>
        <taxon>Archaea</taxon>
        <taxon>Methanobacteriati</taxon>
        <taxon>Methanobacteriota</taxon>
        <taxon>Stenosarchaea group</taxon>
        <taxon>Methanomicrobia</taxon>
        <taxon>Methanosarcinales</taxon>
        <taxon>ANME-2 cluster</taxon>
        <taxon>Candidatus Methanogasteraceae</taxon>
        <taxon>Candidatus Methanogaster</taxon>
    </lineage>
</organism>
<evidence type="ECO:0000256" key="8">
    <source>
        <dbReference type="ARBA" id="ARBA00022840"/>
    </source>
</evidence>
<evidence type="ECO:0000256" key="10">
    <source>
        <dbReference type="ARBA" id="ARBA00049404"/>
    </source>
</evidence>
<dbReference type="InterPro" id="IPR022955">
    <property type="entry name" value="GMP_synthase"/>
</dbReference>
<evidence type="ECO:0000259" key="13">
    <source>
        <dbReference type="PROSITE" id="PS51553"/>
    </source>
</evidence>
<keyword evidence="5 11" id="KW-0547">Nucleotide-binding</keyword>
<dbReference type="InterPro" id="IPR022310">
    <property type="entry name" value="NAD/GMP_synthase"/>
</dbReference>
<dbReference type="SUPFAM" id="SSF52317">
    <property type="entry name" value="Class I glutamine amidotransferase-like"/>
    <property type="match status" value="1"/>
</dbReference>
<dbReference type="PRINTS" id="PR00097">
    <property type="entry name" value="ANTSNTHASEII"/>
</dbReference>
<protein>
    <recommendedName>
        <fullName evidence="11">GMP synthase [glutamine-hydrolyzing]</fullName>
        <ecNumber evidence="11">6.3.5.2</ecNumber>
    </recommendedName>
    <alternativeName>
        <fullName evidence="11">GMP synthetase</fullName>
    </alternativeName>
    <alternativeName>
        <fullName evidence="11">Glutamine amidotransferase</fullName>
    </alternativeName>
</protein>
<dbReference type="PRINTS" id="PR00099">
    <property type="entry name" value="CPSGATASE"/>
</dbReference>
<evidence type="ECO:0000256" key="6">
    <source>
        <dbReference type="ARBA" id="ARBA00022749"/>
    </source>
</evidence>
<dbReference type="InterPro" id="IPR017926">
    <property type="entry name" value="GATASE"/>
</dbReference>
<comment type="catalytic activity">
    <reaction evidence="10 11">
        <text>XMP + L-glutamine + ATP + H2O = GMP + L-glutamate + AMP + diphosphate + 2 H(+)</text>
        <dbReference type="Rhea" id="RHEA:11680"/>
        <dbReference type="ChEBI" id="CHEBI:15377"/>
        <dbReference type="ChEBI" id="CHEBI:15378"/>
        <dbReference type="ChEBI" id="CHEBI:29985"/>
        <dbReference type="ChEBI" id="CHEBI:30616"/>
        <dbReference type="ChEBI" id="CHEBI:33019"/>
        <dbReference type="ChEBI" id="CHEBI:57464"/>
        <dbReference type="ChEBI" id="CHEBI:58115"/>
        <dbReference type="ChEBI" id="CHEBI:58359"/>
        <dbReference type="ChEBI" id="CHEBI:456215"/>
        <dbReference type="EC" id="6.3.5.2"/>
    </reaction>
</comment>
<dbReference type="CDD" id="cd01997">
    <property type="entry name" value="GMP_synthase_C"/>
    <property type="match status" value="1"/>
</dbReference>
<accession>A0A7G9YNN4</accession>
<sequence>MKKQLVAVMDFGGQYSHLIVRRCRNLGVYAEMIPHTLSPDAVRDMNPEAIILSGGPSSVYADNAPVCDPEIFNTGIPVLGICYGAQLIVRAMGGDVKRTEMREYGKTELLVDDAADLFRGIEEKTVVWMSHGDLIGSLPENFEIIAHTAGSPVAAFRKVGEGGIYGIQFHPEVVHTDMGEEILKNFLFSICNCDATWSPESFIDNAIVEIREVVGGGKVICGLSGGIDSATVAVLIHRVIRDRLTCIYVDNGLMRKRETEEIVRTFKKHFKINLEVVDAEDRFLERLRGIMDPEAKRKVIGDEFIRVFDEAATRIKDVDFLAQGTIYPDRVESAATSDLASRIKSHHNVGALPDEMKLRLIEPIRDLYKDEVRAVAKKLDLPENVVKRHPFPGPGLAARIIGEVTLDKLRICRDAGAIVEEELRTAGFYDKTWQAFAVVGDDLATGVLGDERSLGHIVIIRAVESVEAMTADFAKLPYDLLEIIGSRITNEISGVTWVAYAISSKPPSTIEPC</sequence>
<dbReference type="Pfam" id="PF02540">
    <property type="entry name" value="NAD_synthase"/>
    <property type="match status" value="1"/>
</dbReference>
<dbReference type="NCBIfam" id="NF000848">
    <property type="entry name" value="PRK00074.1"/>
    <property type="match status" value="1"/>
</dbReference>
<dbReference type="GO" id="GO:0003921">
    <property type="term" value="F:GMP synthase activity"/>
    <property type="evidence" value="ECO:0007669"/>
    <property type="project" value="InterPro"/>
</dbReference>
<reference evidence="14" key="1">
    <citation type="submission" date="2020-06" db="EMBL/GenBank/DDBJ databases">
        <title>Unique genomic features of the anaerobic methanotrophic archaea.</title>
        <authorList>
            <person name="Chadwick G.L."/>
            <person name="Skennerton C.T."/>
            <person name="Laso-Perez R."/>
            <person name="Leu A.O."/>
            <person name="Speth D.R."/>
            <person name="Yu H."/>
            <person name="Morgan-Lang C."/>
            <person name="Hatzenpichler R."/>
            <person name="Goudeau D."/>
            <person name="Malmstrom R."/>
            <person name="Brazelton W.J."/>
            <person name="Woyke T."/>
            <person name="Hallam S.J."/>
            <person name="Tyson G.W."/>
            <person name="Wegener G."/>
            <person name="Boetius A."/>
            <person name="Orphan V."/>
        </authorList>
    </citation>
    <scope>NUCLEOTIDE SEQUENCE</scope>
</reference>
<dbReference type="FunFam" id="3.40.50.880:FF:000001">
    <property type="entry name" value="GMP synthase [glutamine-hydrolyzing]"/>
    <property type="match status" value="1"/>
</dbReference>
<keyword evidence="9 11" id="KW-0315">Glutamine amidotransferase</keyword>
<dbReference type="NCBIfam" id="TIGR00884">
    <property type="entry name" value="guaA_Cterm"/>
    <property type="match status" value="1"/>
</dbReference>
<evidence type="ECO:0000256" key="11">
    <source>
        <dbReference type="HAMAP-Rule" id="MF_00344"/>
    </source>
</evidence>
<dbReference type="Gene3D" id="3.30.300.10">
    <property type="match status" value="1"/>
</dbReference>
<keyword evidence="6 11" id="KW-0332">GMP biosynthesis</keyword>
<evidence type="ECO:0000256" key="12">
    <source>
        <dbReference type="PROSITE-ProRule" id="PRU00886"/>
    </source>
</evidence>
<dbReference type="FunFam" id="3.30.300.10:FF:000002">
    <property type="entry name" value="GMP synthase [glutamine-hydrolyzing]"/>
    <property type="match status" value="1"/>
</dbReference>
<dbReference type="Pfam" id="PF00117">
    <property type="entry name" value="GATase"/>
    <property type="match status" value="1"/>
</dbReference>
<dbReference type="Gene3D" id="3.40.50.880">
    <property type="match status" value="1"/>
</dbReference>
<keyword evidence="4 11" id="KW-0436">Ligase</keyword>
<dbReference type="FunFam" id="3.40.50.620:FF:000001">
    <property type="entry name" value="GMP synthase [glutamine-hydrolyzing]"/>
    <property type="match status" value="1"/>
</dbReference>
<evidence type="ECO:0000256" key="4">
    <source>
        <dbReference type="ARBA" id="ARBA00022598"/>
    </source>
</evidence>
<dbReference type="EMBL" id="MT631384">
    <property type="protein sequence ID" value="QNO49618.1"/>
    <property type="molecule type" value="Genomic_DNA"/>
</dbReference>
<dbReference type="PANTHER" id="PTHR11922:SF2">
    <property type="entry name" value="GMP SYNTHASE [GLUTAMINE-HYDROLYZING]"/>
    <property type="match status" value="1"/>
</dbReference>
<feature type="binding site" evidence="12">
    <location>
        <begin position="224"/>
        <end position="230"/>
    </location>
    <ligand>
        <name>ATP</name>
        <dbReference type="ChEBI" id="CHEBI:30616"/>
    </ligand>
</feature>
<evidence type="ECO:0000256" key="1">
    <source>
        <dbReference type="ARBA" id="ARBA00002332"/>
    </source>
</evidence>
<dbReference type="InterPro" id="IPR029062">
    <property type="entry name" value="Class_I_gatase-like"/>
</dbReference>
<dbReference type="AlphaFoldDB" id="A0A7G9YNN4"/>
<dbReference type="GO" id="GO:0005829">
    <property type="term" value="C:cytosol"/>
    <property type="evidence" value="ECO:0007669"/>
    <property type="project" value="TreeGrafter"/>
</dbReference>
<feature type="active site" evidence="11">
    <location>
        <position position="170"/>
    </location>
</feature>
<dbReference type="InterPro" id="IPR014729">
    <property type="entry name" value="Rossmann-like_a/b/a_fold"/>
</dbReference>
<evidence type="ECO:0000256" key="7">
    <source>
        <dbReference type="ARBA" id="ARBA00022755"/>
    </source>
</evidence>
<dbReference type="UniPathway" id="UPA00189">
    <property type="reaction ID" value="UER00296"/>
</dbReference>
<comment type="subunit">
    <text evidence="3">Heterodimer composed of a glutamine amidotransferase subunit (A) and a GMP-binding subunit (B).</text>
</comment>
<evidence type="ECO:0000256" key="5">
    <source>
        <dbReference type="ARBA" id="ARBA00022741"/>
    </source>
</evidence>
<dbReference type="PROSITE" id="PS51273">
    <property type="entry name" value="GATASE_TYPE_1"/>
    <property type="match status" value="1"/>
</dbReference>
<feature type="active site" evidence="11">
    <location>
        <position position="172"/>
    </location>
</feature>
<name>A0A7G9YNN4_9EURY</name>
<evidence type="ECO:0000256" key="3">
    <source>
        <dbReference type="ARBA" id="ARBA00011264"/>
    </source>
</evidence>
<comment type="pathway">
    <text evidence="2 11">Purine metabolism; GMP biosynthesis; GMP from XMP (L-Gln route): step 1/1.</text>
</comment>
<keyword evidence="7 11" id="KW-0658">Purine biosynthesis</keyword>
<evidence type="ECO:0000256" key="9">
    <source>
        <dbReference type="ARBA" id="ARBA00022962"/>
    </source>
</evidence>
<dbReference type="PRINTS" id="PR00096">
    <property type="entry name" value="GATASE"/>
</dbReference>
<dbReference type="EC" id="6.3.5.2" evidence="11"/>
<gene>
    <name evidence="14" type="primary">nadE</name>
    <name evidence="11" type="synonym">guaA</name>
    <name evidence="14" type="ORF">AIHMFPNM_00019</name>
</gene>
<dbReference type="InterPro" id="IPR004739">
    <property type="entry name" value="GMP_synth_GATase"/>
</dbReference>
<dbReference type="GO" id="GO:0005524">
    <property type="term" value="F:ATP binding"/>
    <property type="evidence" value="ECO:0007669"/>
    <property type="project" value="UniProtKB-UniRule"/>
</dbReference>
<proteinExistence type="inferred from homology"/>
<dbReference type="SUPFAM" id="SSF52402">
    <property type="entry name" value="Adenine nucleotide alpha hydrolases-like"/>
    <property type="match status" value="1"/>
</dbReference>
<dbReference type="CDD" id="cd01742">
    <property type="entry name" value="GATase1_GMP_Synthase"/>
    <property type="match status" value="1"/>
</dbReference>
<dbReference type="Gene3D" id="3.40.50.620">
    <property type="entry name" value="HUPs"/>
    <property type="match status" value="1"/>
</dbReference>
<feature type="domain" description="GMPS ATP-PPase" evidence="13">
    <location>
        <begin position="197"/>
        <end position="388"/>
    </location>
</feature>
<feature type="active site" description="Nucleophile" evidence="11">
    <location>
        <position position="82"/>
    </location>
</feature>
<dbReference type="InterPro" id="IPR025777">
    <property type="entry name" value="GMPS_ATP_PPase_dom"/>
</dbReference>
<dbReference type="Pfam" id="PF00958">
    <property type="entry name" value="GMP_synt_C"/>
    <property type="match status" value="1"/>
</dbReference>
<evidence type="ECO:0000313" key="14">
    <source>
        <dbReference type="EMBL" id="QNO49618.1"/>
    </source>
</evidence>
<dbReference type="InterPro" id="IPR001674">
    <property type="entry name" value="GMP_synth_C"/>
</dbReference>
<comment type="function">
    <text evidence="1 11">Catalyzes the synthesis of GMP from XMP.</text>
</comment>
<dbReference type="PANTHER" id="PTHR11922">
    <property type="entry name" value="GMP SYNTHASE-RELATED"/>
    <property type="match status" value="1"/>
</dbReference>
<evidence type="ECO:0000256" key="2">
    <source>
        <dbReference type="ARBA" id="ARBA00005153"/>
    </source>
</evidence>
<dbReference type="HAMAP" id="MF_00344">
    <property type="entry name" value="GMP_synthase"/>
    <property type="match status" value="1"/>
</dbReference>
<dbReference type="NCBIfam" id="TIGR00888">
    <property type="entry name" value="guaA_Nterm"/>
    <property type="match status" value="1"/>
</dbReference>
<keyword evidence="8 11" id="KW-0067">ATP-binding</keyword>